<evidence type="ECO:0000313" key="3">
    <source>
        <dbReference type="Proteomes" id="UP001596242"/>
    </source>
</evidence>
<keyword evidence="1" id="KW-0812">Transmembrane</keyword>
<organism evidence="2 3">
    <name type="scientific">Streptomyces pratens</name>
    <dbReference type="NCBI Taxonomy" id="887456"/>
    <lineage>
        <taxon>Bacteria</taxon>
        <taxon>Bacillati</taxon>
        <taxon>Actinomycetota</taxon>
        <taxon>Actinomycetes</taxon>
        <taxon>Kitasatosporales</taxon>
        <taxon>Streptomycetaceae</taxon>
        <taxon>Streptomyces</taxon>
    </lineage>
</organism>
<proteinExistence type="predicted"/>
<comment type="caution">
    <text evidence="2">The sequence shown here is derived from an EMBL/GenBank/DDBJ whole genome shotgun (WGS) entry which is preliminary data.</text>
</comment>
<accession>A0ABW1M6Z5</accession>
<dbReference type="Proteomes" id="UP001596242">
    <property type="component" value="Unassembled WGS sequence"/>
</dbReference>
<dbReference type="EMBL" id="JBHSPT010000088">
    <property type="protein sequence ID" value="MFC6059616.1"/>
    <property type="molecule type" value="Genomic_DNA"/>
</dbReference>
<evidence type="ECO:0000313" key="2">
    <source>
        <dbReference type="EMBL" id="MFC6059616.1"/>
    </source>
</evidence>
<reference evidence="3" key="1">
    <citation type="journal article" date="2019" name="Int. J. Syst. Evol. Microbiol.">
        <title>The Global Catalogue of Microorganisms (GCM) 10K type strain sequencing project: providing services to taxonomists for standard genome sequencing and annotation.</title>
        <authorList>
            <consortium name="The Broad Institute Genomics Platform"/>
            <consortium name="The Broad Institute Genome Sequencing Center for Infectious Disease"/>
            <person name="Wu L."/>
            <person name="Ma J."/>
        </authorList>
    </citation>
    <scope>NUCLEOTIDE SEQUENCE [LARGE SCALE GENOMIC DNA]</scope>
    <source>
        <strain evidence="3">JCM 12763</strain>
    </source>
</reference>
<name>A0ABW1M6Z5_9ACTN</name>
<dbReference type="RefSeq" id="WP_386404196.1">
    <property type="nucleotide sequence ID" value="NZ_JBHSPT010000088.1"/>
</dbReference>
<feature type="transmembrane region" description="Helical" evidence="1">
    <location>
        <begin position="38"/>
        <end position="57"/>
    </location>
</feature>
<keyword evidence="3" id="KW-1185">Reference proteome</keyword>
<sequence>MLEAVVELADHAVEQIALGGSMPIRERYQAVLEADQRGMLTIPGVLLVGAACAVLAAGELRRADRGVAPSR</sequence>
<keyword evidence="1" id="KW-1133">Transmembrane helix</keyword>
<keyword evidence="1" id="KW-0472">Membrane</keyword>
<evidence type="ECO:0000256" key="1">
    <source>
        <dbReference type="SAM" id="Phobius"/>
    </source>
</evidence>
<gene>
    <name evidence="2" type="ORF">ACFP50_30675</name>
</gene>
<protein>
    <submittedName>
        <fullName evidence="2">Uncharacterized protein</fullName>
    </submittedName>
</protein>